<dbReference type="PROSITE" id="PS00061">
    <property type="entry name" value="ADH_SHORT"/>
    <property type="match status" value="1"/>
</dbReference>
<evidence type="ECO:0000256" key="3">
    <source>
        <dbReference type="ARBA" id="ARBA00012948"/>
    </source>
</evidence>
<evidence type="ECO:0000259" key="7">
    <source>
        <dbReference type="SMART" id="SM00822"/>
    </source>
</evidence>
<dbReference type="PANTHER" id="PTHR42879">
    <property type="entry name" value="3-OXOACYL-(ACYL-CARRIER-PROTEIN) REDUCTASE"/>
    <property type="match status" value="1"/>
</dbReference>
<dbReference type="CDD" id="cd05333">
    <property type="entry name" value="BKR_SDR_c"/>
    <property type="match status" value="1"/>
</dbReference>
<organism evidence="8 9">
    <name type="scientific">Tepidiforma flava</name>
    <dbReference type="NCBI Taxonomy" id="3004094"/>
    <lineage>
        <taxon>Bacteria</taxon>
        <taxon>Bacillati</taxon>
        <taxon>Chloroflexota</taxon>
        <taxon>Tepidiformia</taxon>
        <taxon>Tepidiformales</taxon>
        <taxon>Tepidiformaceae</taxon>
        <taxon>Tepidiforma</taxon>
    </lineage>
</organism>
<evidence type="ECO:0000256" key="4">
    <source>
        <dbReference type="ARBA" id="ARBA00023002"/>
    </source>
</evidence>
<keyword evidence="6" id="KW-0443">Lipid metabolism</keyword>
<dbReference type="InterPro" id="IPR020904">
    <property type="entry name" value="Sc_DH/Rdtase_CS"/>
</dbReference>
<dbReference type="NCBIfam" id="NF005559">
    <property type="entry name" value="PRK07231.1"/>
    <property type="match status" value="1"/>
</dbReference>
<keyword evidence="4 6" id="KW-0560">Oxidoreductase</keyword>
<evidence type="ECO:0000313" key="9">
    <source>
        <dbReference type="Proteomes" id="UP001212803"/>
    </source>
</evidence>
<evidence type="ECO:0000256" key="2">
    <source>
        <dbReference type="ARBA" id="ARBA00006484"/>
    </source>
</evidence>
<comment type="catalytic activity">
    <reaction evidence="5 6">
        <text>a (3R)-hydroxyacyl-[ACP] + NADP(+) = a 3-oxoacyl-[ACP] + NADPH + H(+)</text>
        <dbReference type="Rhea" id="RHEA:17397"/>
        <dbReference type="Rhea" id="RHEA-COMP:9916"/>
        <dbReference type="Rhea" id="RHEA-COMP:9945"/>
        <dbReference type="ChEBI" id="CHEBI:15378"/>
        <dbReference type="ChEBI" id="CHEBI:57783"/>
        <dbReference type="ChEBI" id="CHEBI:58349"/>
        <dbReference type="ChEBI" id="CHEBI:78776"/>
        <dbReference type="ChEBI" id="CHEBI:78827"/>
        <dbReference type="EC" id="1.1.1.100"/>
    </reaction>
</comment>
<dbReference type="InterPro" id="IPR036291">
    <property type="entry name" value="NAD(P)-bd_dom_sf"/>
</dbReference>
<dbReference type="SMART" id="SM00822">
    <property type="entry name" value="PKS_KR"/>
    <property type="match status" value="1"/>
</dbReference>
<dbReference type="NCBIfam" id="NF009466">
    <property type="entry name" value="PRK12826.1-2"/>
    <property type="match status" value="1"/>
</dbReference>
<reference evidence="8 9" key="1">
    <citation type="journal article" date="2023" name="ISME J.">
        <title>Thermophilic Dehalococcoidia with unusual traits shed light on an unexpected past.</title>
        <authorList>
            <person name="Palmer M."/>
            <person name="Covington J.K."/>
            <person name="Zhou E.M."/>
            <person name="Thomas S.C."/>
            <person name="Habib N."/>
            <person name="Seymour C.O."/>
            <person name="Lai D."/>
            <person name="Johnston J."/>
            <person name="Hashimi A."/>
            <person name="Jiao J.Y."/>
            <person name="Muok A.R."/>
            <person name="Liu L."/>
            <person name="Xian W.D."/>
            <person name="Zhi X.Y."/>
            <person name="Li M.M."/>
            <person name="Silva L.P."/>
            <person name="Bowen B.P."/>
            <person name="Louie K."/>
            <person name="Briegel A."/>
            <person name="Pett-Ridge J."/>
            <person name="Weber P.K."/>
            <person name="Tocheva E.I."/>
            <person name="Woyke T."/>
            <person name="Northen T.R."/>
            <person name="Mayali X."/>
            <person name="Li W.J."/>
            <person name="Hedlund B.P."/>
        </authorList>
    </citation>
    <scope>NUCLEOTIDE SEQUENCE [LARGE SCALE GENOMIC DNA]</scope>
    <source>
        <strain evidence="8 9">YIM 72310</strain>
    </source>
</reference>
<evidence type="ECO:0000256" key="6">
    <source>
        <dbReference type="RuleBase" id="RU366074"/>
    </source>
</evidence>
<comment type="pathway">
    <text evidence="1 6">Lipid metabolism; fatty acid biosynthesis.</text>
</comment>
<dbReference type="InterPro" id="IPR002347">
    <property type="entry name" value="SDR_fam"/>
</dbReference>
<dbReference type="PRINTS" id="PR00081">
    <property type="entry name" value="GDHRDH"/>
</dbReference>
<dbReference type="NCBIfam" id="TIGR01830">
    <property type="entry name" value="3oxo_ACP_reduc"/>
    <property type="match status" value="1"/>
</dbReference>
<protein>
    <recommendedName>
        <fullName evidence="3 6">3-oxoacyl-[acyl-carrier-protein] reductase</fullName>
        <ecNumber evidence="3 6">1.1.1.100</ecNumber>
    </recommendedName>
</protein>
<dbReference type="RefSeq" id="WP_270055990.1">
    <property type="nucleotide sequence ID" value="NZ_CP115149.1"/>
</dbReference>
<keyword evidence="6" id="KW-0521">NADP</keyword>
<sequence length="249" mass="25627">MGELDGRAALVTGGSRGIGRAICLELGRRGARVAVNYRANGALAEEVAAEIRAMGTDAFAVGGDVAHADDAAAMVKAATERFGGLDILVNNAGITRDGLLMRMSDDDWDAVHQVNLRGAFLVTRAAMRPLLRSKAGRIINITSVVGVMGNAGQANYAAAKAGLIGFTRALAREVASRGVTVNAVAPGFIETDIIQGMTEQAVAWAKSQIPLGRLAGPEEVAPLVAFLAGDGAAYITGQCIHVDGGMVMA</sequence>
<dbReference type="EMBL" id="CP115149">
    <property type="protein sequence ID" value="WBL35464.1"/>
    <property type="molecule type" value="Genomic_DNA"/>
</dbReference>
<dbReference type="EC" id="1.1.1.100" evidence="3 6"/>
<evidence type="ECO:0000313" key="8">
    <source>
        <dbReference type="EMBL" id="WBL35464.1"/>
    </source>
</evidence>
<feature type="domain" description="Ketoreductase" evidence="7">
    <location>
        <begin position="7"/>
        <end position="192"/>
    </location>
</feature>
<dbReference type="Gene3D" id="3.40.50.720">
    <property type="entry name" value="NAD(P)-binding Rossmann-like Domain"/>
    <property type="match status" value="1"/>
</dbReference>
<dbReference type="Proteomes" id="UP001212803">
    <property type="component" value="Chromosome"/>
</dbReference>
<comment type="subunit">
    <text evidence="6">Homotetramer.</text>
</comment>
<dbReference type="PRINTS" id="PR00080">
    <property type="entry name" value="SDRFAMILY"/>
</dbReference>
<proteinExistence type="inferred from homology"/>
<dbReference type="InterPro" id="IPR011284">
    <property type="entry name" value="3oxo_ACP_reduc"/>
</dbReference>
<keyword evidence="6" id="KW-0276">Fatty acid metabolism</keyword>
<keyword evidence="6" id="KW-0275">Fatty acid biosynthesis</keyword>
<comment type="function">
    <text evidence="6">Catalyzes the NADPH-dependent reduction of beta-ketoacyl-ACP substrates to beta-hydroxyacyl-ACP products, the first reductive step in the elongation cycle of fatty acid biosynthesis.</text>
</comment>
<evidence type="ECO:0000256" key="1">
    <source>
        <dbReference type="ARBA" id="ARBA00005194"/>
    </source>
</evidence>
<dbReference type="InterPro" id="IPR057326">
    <property type="entry name" value="KR_dom"/>
</dbReference>
<keyword evidence="6" id="KW-0444">Lipid biosynthesis</keyword>
<gene>
    <name evidence="8" type="primary">fabG</name>
    <name evidence="8" type="ORF">O0235_11845</name>
</gene>
<dbReference type="Pfam" id="PF13561">
    <property type="entry name" value="adh_short_C2"/>
    <property type="match status" value="1"/>
</dbReference>
<dbReference type="GO" id="GO:0004316">
    <property type="term" value="F:3-oxoacyl-[acyl-carrier-protein] reductase (NADPH) activity"/>
    <property type="evidence" value="ECO:0007669"/>
    <property type="project" value="UniProtKB-EC"/>
</dbReference>
<dbReference type="PANTHER" id="PTHR42879:SF2">
    <property type="entry name" value="3-OXOACYL-[ACYL-CARRIER-PROTEIN] REDUCTASE FABG"/>
    <property type="match status" value="1"/>
</dbReference>
<keyword evidence="9" id="KW-1185">Reference proteome</keyword>
<dbReference type="SUPFAM" id="SSF51735">
    <property type="entry name" value="NAD(P)-binding Rossmann-fold domains"/>
    <property type="match status" value="1"/>
</dbReference>
<comment type="similarity">
    <text evidence="2 6">Belongs to the short-chain dehydrogenases/reductases (SDR) family.</text>
</comment>
<name>A0ABY7M5U7_9CHLR</name>
<accession>A0ABY7M5U7</accession>
<dbReference type="InterPro" id="IPR050259">
    <property type="entry name" value="SDR"/>
</dbReference>
<evidence type="ECO:0000256" key="5">
    <source>
        <dbReference type="ARBA" id="ARBA00048508"/>
    </source>
</evidence>